<feature type="domain" description="Beta-ketoacyl-[acyl-carrier-protein] synthase III C-terminal" evidence="3">
    <location>
        <begin position="259"/>
        <end position="340"/>
    </location>
</feature>
<sequence>MIIENVAASFPKRRVDNDDVVELVRHYSSGYQGDLEKMLRVVKTLLDRSGLVARNWRAPGERPIDHLSSAVQDVLEGSGLRCRDIDLLVYVGIGGGFREPGNSYMVANTLGMHKAQCFDIVDACMSWTRALSLVDSLFKAGKFRNALVVNAEFNMIEGMAGFPENYAVRNLDEMNYLLPSYTIGEAATATLLLPHKPENFSVAFQSRPDLAHLCMIPTAGYQGYYEVNKAVAALGEGRFTALGTELHDALAEEMPALIRAAGAYPQNADVVFTHSSSMPAWTGVGKRYGFAEKIFHIYPQTGNVVSASIPAAMAMARRAGKLSKGDEVMCLMGSAGMSFALTKFVF</sequence>
<dbReference type="Gene3D" id="3.40.47.10">
    <property type="match status" value="2"/>
</dbReference>
<evidence type="ECO:0000313" key="5">
    <source>
        <dbReference type="Proteomes" id="UP000622707"/>
    </source>
</evidence>
<evidence type="ECO:0000313" key="4">
    <source>
        <dbReference type="EMBL" id="MBL0426248.1"/>
    </source>
</evidence>
<dbReference type="PANTHER" id="PTHR34069">
    <property type="entry name" value="3-OXOACYL-[ACYL-CARRIER-PROTEIN] SYNTHASE 3"/>
    <property type="match status" value="1"/>
</dbReference>
<organism evidence="4 5">
    <name type="scientific">Ramlibacter alkalitolerans</name>
    <dbReference type="NCBI Taxonomy" id="2039631"/>
    <lineage>
        <taxon>Bacteria</taxon>
        <taxon>Pseudomonadati</taxon>
        <taxon>Pseudomonadota</taxon>
        <taxon>Betaproteobacteria</taxon>
        <taxon>Burkholderiales</taxon>
        <taxon>Comamonadaceae</taxon>
        <taxon>Ramlibacter</taxon>
    </lineage>
</organism>
<evidence type="ECO:0000259" key="3">
    <source>
        <dbReference type="Pfam" id="PF08541"/>
    </source>
</evidence>
<dbReference type="SUPFAM" id="SSF53901">
    <property type="entry name" value="Thiolase-like"/>
    <property type="match status" value="1"/>
</dbReference>
<evidence type="ECO:0000256" key="1">
    <source>
        <dbReference type="ARBA" id="ARBA00022679"/>
    </source>
</evidence>
<accession>A0ABS1JPP7</accession>
<dbReference type="EMBL" id="JAEQND010000007">
    <property type="protein sequence ID" value="MBL0426248.1"/>
    <property type="molecule type" value="Genomic_DNA"/>
</dbReference>
<reference evidence="4 5" key="1">
    <citation type="journal article" date="2017" name="Int. J. Syst. Evol. Microbiol.">
        <title>Ramlibacter alkalitolerans sp. nov., alkali-tolerant bacterium isolated from soil of ginseng.</title>
        <authorList>
            <person name="Lee D.H."/>
            <person name="Cha C.J."/>
        </authorList>
    </citation>
    <scope>NUCLEOTIDE SEQUENCE [LARGE SCALE GENOMIC DNA]</scope>
    <source>
        <strain evidence="4 5">KACC 19305</strain>
    </source>
</reference>
<dbReference type="InterPro" id="IPR013747">
    <property type="entry name" value="ACP_syn_III_C"/>
</dbReference>
<dbReference type="RefSeq" id="WP_201690300.1">
    <property type="nucleotide sequence ID" value="NZ_JAEQND010000007.1"/>
</dbReference>
<comment type="caution">
    <text evidence="4">The sequence shown here is derived from an EMBL/GenBank/DDBJ whole genome shotgun (WGS) entry which is preliminary data.</text>
</comment>
<evidence type="ECO:0000256" key="2">
    <source>
        <dbReference type="ARBA" id="ARBA00023315"/>
    </source>
</evidence>
<dbReference type="PANTHER" id="PTHR34069:SF3">
    <property type="entry name" value="ACYL-COA:ACYL-COA ALKYLTRANSFERASE"/>
    <property type="match status" value="1"/>
</dbReference>
<dbReference type="Proteomes" id="UP000622707">
    <property type="component" value="Unassembled WGS sequence"/>
</dbReference>
<proteinExistence type="predicted"/>
<name>A0ABS1JPP7_9BURK</name>
<dbReference type="Pfam" id="PF08541">
    <property type="entry name" value="ACP_syn_III_C"/>
    <property type="match status" value="1"/>
</dbReference>
<protein>
    <submittedName>
        <fullName evidence="4">3-oxoacyl-ACP synthase</fullName>
    </submittedName>
</protein>
<gene>
    <name evidence="4" type="ORF">JI746_14125</name>
</gene>
<keyword evidence="1" id="KW-0808">Transferase</keyword>
<dbReference type="InterPro" id="IPR016039">
    <property type="entry name" value="Thiolase-like"/>
</dbReference>
<keyword evidence="5" id="KW-1185">Reference proteome</keyword>
<keyword evidence="2" id="KW-0012">Acyltransferase</keyword>